<accession>A0A449I460</accession>
<gene>
    <name evidence="1" type="ORF">NCTC7812_01769</name>
</gene>
<protein>
    <submittedName>
        <fullName evidence="1">Uncharacterized protein</fullName>
    </submittedName>
</protein>
<dbReference type="EMBL" id="CAACYH010000004">
    <property type="protein sequence ID" value="VFB14228.1"/>
    <property type="molecule type" value="Genomic_DNA"/>
</dbReference>
<evidence type="ECO:0000313" key="2">
    <source>
        <dbReference type="Proteomes" id="UP000396835"/>
    </source>
</evidence>
<reference evidence="1 2" key="1">
    <citation type="submission" date="2019-02" db="EMBL/GenBank/DDBJ databases">
        <authorList>
            <consortium name="Pathogen Informatics"/>
        </authorList>
    </citation>
    <scope>NUCLEOTIDE SEQUENCE [LARGE SCALE GENOMIC DNA]</scope>
    <source>
        <strain evidence="1 2">3012STDY7078512</strain>
    </source>
</reference>
<dbReference type="Proteomes" id="UP000396835">
    <property type="component" value="Unassembled WGS sequence"/>
</dbReference>
<organism evidence="1 2">
    <name type="scientific">Prevotella heparinolytica</name>
    <dbReference type="NCBI Taxonomy" id="28113"/>
    <lineage>
        <taxon>Bacteria</taxon>
        <taxon>Pseudomonadati</taxon>
        <taxon>Bacteroidota</taxon>
        <taxon>Bacteroidia</taxon>
        <taxon>Bacteroidales</taxon>
        <taxon>Bacteroidaceae</taxon>
        <taxon>Bacteroides</taxon>
    </lineage>
</organism>
<dbReference type="AlphaFoldDB" id="A0A449I460"/>
<proteinExistence type="predicted"/>
<sequence length="94" mass="11235">MFSITKFWLAIEIQRHEDFFLYKYELVYIQNRFLNKIPVSSCLCFRFLFQCLLDVGYDIVYIFYTYGKTNQIGTHAGRYQLFVCELAVCMAGRV</sequence>
<evidence type="ECO:0000313" key="1">
    <source>
        <dbReference type="EMBL" id="VFB14228.1"/>
    </source>
</evidence>
<name>A0A449I460_9BACE</name>